<keyword evidence="2" id="KW-1185">Reference proteome</keyword>
<dbReference type="GO" id="GO:0007165">
    <property type="term" value="P:signal transduction"/>
    <property type="evidence" value="ECO:0007669"/>
    <property type="project" value="TreeGrafter"/>
</dbReference>
<evidence type="ECO:0000256" key="1">
    <source>
        <dbReference type="SAM" id="SignalP"/>
    </source>
</evidence>
<proteinExistence type="predicted"/>
<dbReference type="SUPFAM" id="SSF51445">
    <property type="entry name" value="(Trans)glycosidases"/>
    <property type="match status" value="1"/>
</dbReference>
<keyword evidence="1" id="KW-0732">Signal</keyword>
<protein>
    <submittedName>
        <fullName evidence="3">GH26 domain-containing protein</fullName>
    </submittedName>
</protein>
<feature type="signal peptide" evidence="1">
    <location>
        <begin position="1"/>
        <end position="17"/>
    </location>
</feature>
<dbReference type="PANTHER" id="PTHR23208">
    <property type="entry name" value="LYSOZYME PROTEIN"/>
    <property type="match status" value="1"/>
</dbReference>
<organism evidence="2 3">
    <name type="scientific">Steinernema glaseri</name>
    <dbReference type="NCBI Taxonomy" id="37863"/>
    <lineage>
        <taxon>Eukaryota</taxon>
        <taxon>Metazoa</taxon>
        <taxon>Ecdysozoa</taxon>
        <taxon>Nematoda</taxon>
        <taxon>Chromadorea</taxon>
        <taxon>Rhabditida</taxon>
        <taxon>Tylenchina</taxon>
        <taxon>Panagrolaimomorpha</taxon>
        <taxon>Strongyloidoidea</taxon>
        <taxon>Steinernematidae</taxon>
        <taxon>Steinernema</taxon>
    </lineage>
</organism>
<dbReference type="WBParaSite" id="L893_g17079.t1">
    <property type="protein sequence ID" value="L893_g17079.t1"/>
    <property type="gene ID" value="L893_g17079"/>
</dbReference>
<evidence type="ECO:0000313" key="2">
    <source>
        <dbReference type="Proteomes" id="UP000095287"/>
    </source>
</evidence>
<dbReference type="PANTHER" id="PTHR23208:SF36">
    <property type="entry name" value="LYSOZYME-RELATED"/>
    <property type="match status" value="1"/>
</dbReference>
<feature type="chain" id="PRO_5009312334" evidence="1">
    <location>
        <begin position="18"/>
        <end position="257"/>
    </location>
</feature>
<dbReference type="InterPro" id="IPR051595">
    <property type="entry name" value="GH25_Enzymes"/>
</dbReference>
<reference evidence="3" key="1">
    <citation type="submission" date="2016-11" db="UniProtKB">
        <authorList>
            <consortium name="WormBaseParasite"/>
        </authorList>
    </citation>
    <scope>IDENTIFICATION</scope>
</reference>
<dbReference type="InterPro" id="IPR017853">
    <property type="entry name" value="GH"/>
</dbReference>
<name>A0A1I7YK10_9BILA</name>
<evidence type="ECO:0000313" key="3">
    <source>
        <dbReference type="WBParaSite" id="L893_g17079.t1"/>
    </source>
</evidence>
<accession>A0A1I7YK10</accession>
<dbReference type="Gene3D" id="3.20.20.80">
    <property type="entry name" value="Glycosidases"/>
    <property type="match status" value="1"/>
</dbReference>
<sequence length="257" mass="28872">MKLALLLLALLSTTALAANETKTSEDLQYYGYGAFDTTYPATLMQLSCLRQQGYRYAFVGVYNPDGQGNVYPYAADNLLYAQRAGLGIYAFVTPAVNSWKTAAAQFQETYFTLKREGNLTMFHVWLHVTDPISWPKNPQRNAGFIYDYIRAAAGLGVKVGIYTNWYDWQQITGNWRLEGQDLWYWETFGVGEQASGSIGFNDFRPFGGFTIKDVVLKQYTKMVHGCVGIEYGRNSYLASSRLVEMGNGVVVEPPKKA</sequence>
<dbReference type="AlphaFoldDB" id="A0A1I7YK10"/>
<dbReference type="Proteomes" id="UP000095287">
    <property type="component" value="Unplaced"/>
</dbReference>
<dbReference type="GO" id="GO:0045087">
    <property type="term" value="P:innate immune response"/>
    <property type="evidence" value="ECO:0007669"/>
    <property type="project" value="TreeGrafter"/>
</dbReference>